<dbReference type="STRING" id="137733.SAMN05421767_10659"/>
<accession>A0A1H9IQG8</accession>
<evidence type="ECO:0000313" key="2">
    <source>
        <dbReference type="Proteomes" id="UP000198556"/>
    </source>
</evidence>
<dbReference type="EMBL" id="FOGF01000006">
    <property type="protein sequence ID" value="SEQ76834.1"/>
    <property type="molecule type" value="Genomic_DNA"/>
</dbReference>
<dbReference type="RefSeq" id="WP_089746103.1">
    <property type="nucleotide sequence ID" value="NZ_FOGF01000006.1"/>
</dbReference>
<dbReference type="Proteomes" id="UP000198556">
    <property type="component" value="Unassembled WGS sequence"/>
</dbReference>
<reference evidence="1 2" key="1">
    <citation type="submission" date="2016-10" db="EMBL/GenBank/DDBJ databases">
        <authorList>
            <person name="de Groot N.N."/>
        </authorList>
    </citation>
    <scope>NUCLEOTIDE SEQUENCE [LARGE SCALE GENOMIC DNA]</scope>
    <source>
        <strain evidence="1 2">DSM 15827</strain>
    </source>
</reference>
<proteinExistence type="predicted"/>
<organism evidence="1 2">
    <name type="scientific">Granulicatella balaenopterae</name>
    <dbReference type="NCBI Taxonomy" id="137733"/>
    <lineage>
        <taxon>Bacteria</taxon>
        <taxon>Bacillati</taxon>
        <taxon>Bacillota</taxon>
        <taxon>Bacilli</taxon>
        <taxon>Lactobacillales</taxon>
        <taxon>Carnobacteriaceae</taxon>
        <taxon>Granulicatella</taxon>
    </lineage>
</organism>
<sequence length="76" mass="9325">MYLSIEDTAAYLEVDPRLIERFMREHQITWLVVDDEVLINTNQFEFFIKERQKALEEYQRYLDEPIPEDIDIKDED</sequence>
<keyword evidence="2" id="KW-1185">Reference proteome</keyword>
<dbReference type="OrthoDB" id="2166477at2"/>
<evidence type="ECO:0000313" key="1">
    <source>
        <dbReference type="EMBL" id="SEQ76834.1"/>
    </source>
</evidence>
<protein>
    <recommendedName>
        <fullName evidence="3">DNA binding domain-containing protein, excisionase family</fullName>
    </recommendedName>
</protein>
<evidence type="ECO:0008006" key="3">
    <source>
        <dbReference type="Google" id="ProtNLM"/>
    </source>
</evidence>
<gene>
    <name evidence="1" type="ORF">SAMN05421767_10659</name>
</gene>
<name>A0A1H9IQG8_9LACT</name>
<dbReference type="AlphaFoldDB" id="A0A1H9IQG8"/>